<sequence length="552" mass="56564">MLTARAPALPASSSRRCATAAPSRSPVQRSLCPSTHAAPRGGPRHNDTPDADRDARGSSTPSSANRGPTPSYSSSDNTMSLKNRLLRSPRSADLLSAHPKVRELSRIIKGRHAGLRGLETYLGTVFIPAYVWGAAGSLLGVPYLLPALSGAAVGGLFAAIRGFAQRRLWLAPKRPLSVVITGGSRGLGKALAREFAVAGDRVLITARTQESVDAAVAQLREELAAMGHKTEAGVGPQIIGVACDVADPAGLAAVSSAALASFGRVDAWVNNAGYSGSFKPLMEQSDDAVAAVVRTNLLGSLLGSKAALRVFAEQPGPAGHVFNMEGAGSDGMATPNYTAYGATKAAITHLTASLRAELQQVAASANKPKTSKPSSTSTSASSSSASSASASSASASTDPAPAAPYPPNRARLHVVSPGMILTDLLLEGATPANKQAFNILCEHPEVTAAFLVPRLRSVVAADADATSTAFLTPASALGRLASAPRRLGRFFDACGEAVFPPERERLLGKGAKATRRAQATARARGGGLALAYQASVLAGLLAIIVEAPGLRG</sequence>
<dbReference type="OrthoDB" id="3592703at2759"/>
<feature type="compositionally biased region" description="Basic and acidic residues" evidence="1">
    <location>
        <begin position="44"/>
        <end position="56"/>
    </location>
</feature>
<dbReference type="InterPro" id="IPR002347">
    <property type="entry name" value="SDR_fam"/>
</dbReference>
<dbReference type="CDD" id="cd05233">
    <property type="entry name" value="SDR_c"/>
    <property type="match status" value="1"/>
</dbReference>
<protein>
    <recommendedName>
        <fullName evidence="5">Chlorophyll b reductase</fullName>
    </recommendedName>
</protein>
<dbReference type="PRINTS" id="PR00080">
    <property type="entry name" value="SDRFAMILY"/>
</dbReference>
<feature type="region of interest" description="Disordered" evidence="1">
    <location>
        <begin position="361"/>
        <end position="409"/>
    </location>
</feature>
<evidence type="ECO:0000313" key="4">
    <source>
        <dbReference type="Proteomes" id="UP000612055"/>
    </source>
</evidence>
<comment type="caution">
    <text evidence="3">The sequence shown here is derived from an EMBL/GenBank/DDBJ whole genome shotgun (WGS) entry which is preliminary data.</text>
</comment>
<dbReference type="PROSITE" id="PS00061">
    <property type="entry name" value="ADH_SHORT"/>
    <property type="match status" value="1"/>
</dbReference>
<dbReference type="Proteomes" id="UP000612055">
    <property type="component" value="Unassembled WGS sequence"/>
</dbReference>
<evidence type="ECO:0000313" key="3">
    <source>
        <dbReference type="EMBL" id="KAG2485039.1"/>
    </source>
</evidence>
<organism evidence="3 4">
    <name type="scientific">Edaphochlamys debaryana</name>
    <dbReference type="NCBI Taxonomy" id="47281"/>
    <lineage>
        <taxon>Eukaryota</taxon>
        <taxon>Viridiplantae</taxon>
        <taxon>Chlorophyta</taxon>
        <taxon>core chlorophytes</taxon>
        <taxon>Chlorophyceae</taxon>
        <taxon>CS clade</taxon>
        <taxon>Chlamydomonadales</taxon>
        <taxon>Chlamydomonadales incertae sedis</taxon>
        <taxon>Edaphochlamys</taxon>
    </lineage>
</organism>
<dbReference type="InterPro" id="IPR052625">
    <property type="entry name" value="Chl_b_Red"/>
</dbReference>
<dbReference type="InterPro" id="IPR020904">
    <property type="entry name" value="Sc_DH/Rdtase_CS"/>
</dbReference>
<dbReference type="InterPro" id="IPR036291">
    <property type="entry name" value="NAD(P)-bd_dom_sf"/>
</dbReference>
<accession>A0A835XKB4</accession>
<feature type="transmembrane region" description="Helical" evidence="2">
    <location>
        <begin position="143"/>
        <end position="164"/>
    </location>
</feature>
<name>A0A835XKB4_9CHLO</name>
<dbReference type="EMBL" id="JAEHOE010000137">
    <property type="protein sequence ID" value="KAG2485039.1"/>
    <property type="molecule type" value="Genomic_DNA"/>
</dbReference>
<feature type="compositionally biased region" description="Polar residues" evidence="1">
    <location>
        <begin position="57"/>
        <end position="79"/>
    </location>
</feature>
<proteinExistence type="predicted"/>
<dbReference type="PANTHER" id="PTHR24314:SF21">
    <property type="entry name" value="CHLOROPHYLL(IDE) B REDUCTASE NYC1, CHLOROPLASTIC-RELATED"/>
    <property type="match status" value="1"/>
</dbReference>
<keyword evidence="2" id="KW-1133">Transmembrane helix</keyword>
<dbReference type="SUPFAM" id="SSF51735">
    <property type="entry name" value="NAD(P)-binding Rossmann-fold domains"/>
    <property type="match status" value="1"/>
</dbReference>
<keyword evidence="2" id="KW-0472">Membrane</keyword>
<dbReference type="PRINTS" id="PR00081">
    <property type="entry name" value="GDHRDH"/>
</dbReference>
<dbReference type="Pfam" id="PF00106">
    <property type="entry name" value="adh_short"/>
    <property type="match status" value="1"/>
</dbReference>
<dbReference type="GO" id="GO:0015996">
    <property type="term" value="P:chlorophyll catabolic process"/>
    <property type="evidence" value="ECO:0007669"/>
    <property type="project" value="TreeGrafter"/>
</dbReference>
<evidence type="ECO:0008006" key="5">
    <source>
        <dbReference type="Google" id="ProtNLM"/>
    </source>
</evidence>
<dbReference type="GO" id="GO:0010304">
    <property type="term" value="P:PSII associated light-harvesting complex II catabolic process"/>
    <property type="evidence" value="ECO:0007669"/>
    <property type="project" value="TreeGrafter"/>
</dbReference>
<feature type="region of interest" description="Disordered" evidence="1">
    <location>
        <begin position="1"/>
        <end position="79"/>
    </location>
</feature>
<reference evidence="3" key="1">
    <citation type="journal article" date="2020" name="bioRxiv">
        <title>Comparative genomics of Chlamydomonas.</title>
        <authorList>
            <person name="Craig R.J."/>
            <person name="Hasan A.R."/>
            <person name="Ness R.W."/>
            <person name="Keightley P.D."/>
        </authorList>
    </citation>
    <scope>NUCLEOTIDE SEQUENCE</scope>
    <source>
        <strain evidence="3">CCAP 11/70</strain>
    </source>
</reference>
<feature type="transmembrane region" description="Helical" evidence="2">
    <location>
        <begin position="525"/>
        <end position="545"/>
    </location>
</feature>
<dbReference type="AlphaFoldDB" id="A0A835XKB4"/>
<feature type="compositionally biased region" description="Low complexity" evidence="1">
    <location>
        <begin position="362"/>
        <end position="400"/>
    </location>
</feature>
<gene>
    <name evidence="3" type="ORF">HYH03_016242</name>
</gene>
<keyword evidence="4" id="KW-1185">Reference proteome</keyword>
<feature type="transmembrane region" description="Helical" evidence="2">
    <location>
        <begin position="113"/>
        <end position="131"/>
    </location>
</feature>
<dbReference type="Gene3D" id="3.40.50.720">
    <property type="entry name" value="NAD(P)-binding Rossmann-like Domain"/>
    <property type="match status" value="1"/>
</dbReference>
<feature type="compositionally biased region" description="Low complexity" evidence="1">
    <location>
        <begin position="1"/>
        <end position="18"/>
    </location>
</feature>
<keyword evidence="2" id="KW-0812">Transmembrane</keyword>
<dbReference type="GO" id="GO:0034256">
    <property type="term" value="F:chlorophyll(ide) b reductase activity"/>
    <property type="evidence" value="ECO:0007669"/>
    <property type="project" value="TreeGrafter"/>
</dbReference>
<evidence type="ECO:0000256" key="1">
    <source>
        <dbReference type="SAM" id="MobiDB-lite"/>
    </source>
</evidence>
<evidence type="ECO:0000256" key="2">
    <source>
        <dbReference type="SAM" id="Phobius"/>
    </source>
</evidence>
<dbReference type="PANTHER" id="PTHR24314">
    <property type="entry name" value="NON-SPECIFIC LIPID TRANSFER PROTEIN-RELATED"/>
    <property type="match status" value="1"/>
</dbReference>